<organism evidence="1 2">
    <name type="scientific">Rotaria sordida</name>
    <dbReference type="NCBI Taxonomy" id="392033"/>
    <lineage>
        <taxon>Eukaryota</taxon>
        <taxon>Metazoa</taxon>
        <taxon>Spiralia</taxon>
        <taxon>Gnathifera</taxon>
        <taxon>Rotifera</taxon>
        <taxon>Eurotatoria</taxon>
        <taxon>Bdelloidea</taxon>
        <taxon>Philodinida</taxon>
        <taxon>Philodinidae</taxon>
        <taxon>Rotaria</taxon>
    </lineage>
</organism>
<sequence>MSLDDDIDIVWQANIENSKQICLSNDNLDKNLRLILTSIAEAYNNASHWTIRRQILSIMAKDVTFSTIRIFIPDLTSHRFNMARRHADFEGKGAVVDDTRTPIIRYDDYQLEHFIEFIVSPHICTDLPFGEKQLHLSTGETLLIPLTIRNLAPQRIIEQYYNYCKEYYGDTFRPLGQITLFSILNGCTASIRRSLQGLDSFSAEGSTSFDLLTSIVDGLSTLGIFC</sequence>
<dbReference type="EMBL" id="CAJNOT010005227">
    <property type="protein sequence ID" value="CAF1459393.1"/>
    <property type="molecule type" value="Genomic_DNA"/>
</dbReference>
<evidence type="ECO:0000313" key="2">
    <source>
        <dbReference type="Proteomes" id="UP000663864"/>
    </source>
</evidence>
<comment type="caution">
    <text evidence="1">The sequence shown here is derived from an EMBL/GenBank/DDBJ whole genome shotgun (WGS) entry which is preliminary data.</text>
</comment>
<dbReference type="AlphaFoldDB" id="A0A815QB15"/>
<accession>A0A815QB15</accession>
<gene>
    <name evidence="1" type="ORF">ZHD862_LOCUS35621</name>
</gene>
<evidence type="ECO:0000313" key="1">
    <source>
        <dbReference type="EMBL" id="CAF1459393.1"/>
    </source>
</evidence>
<reference evidence="1" key="1">
    <citation type="submission" date="2021-02" db="EMBL/GenBank/DDBJ databases">
        <authorList>
            <person name="Nowell W R."/>
        </authorList>
    </citation>
    <scope>NUCLEOTIDE SEQUENCE</scope>
</reference>
<name>A0A815QB15_9BILA</name>
<dbReference type="Proteomes" id="UP000663864">
    <property type="component" value="Unassembled WGS sequence"/>
</dbReference>
<proteinExistence type="predicted"/>
<protein>
    <submittedName>
        <fullName evidence="1">Uncharacterized protein</fullName>
    </submittedName>
</protein>